<dbReference type="Pfam" id="PF06644">
    <property type="entry name" value="ATP11"/>
    <property type="match status" value="1"/>
</dbReference>
<dbReference type="PANTHER" id="PTHR13126">
    <property type="entry name" value="CHAPERONE ATP11"/>
    <property type="match status" value="1"/>
</dbReference>
<organism evidence="6 7">
    <name type="scientific">Kluyveromyces marxianus</name>
    <name type="common">Yeast</name>
    <name type="synonym">Candida kefyr</name>
    <dbReference type="NCBI Taxonomy" id="4911"/>
    <lineage>
        <taxon>Eukaryota</taxon>
        <taxon>Fungi</taxon>
        <taxon>Dikarya</taxon>
        <taxon>Ascomycota</taxon>
        <taxon>Saccharomycotina</taxon>
        <taxon>Saccharomycetes</taxon>
        <taxon>Saccharomycetales</taxon>
        <taxon>Saccharomycetaceae</taxon>
        <taxon>Kluyveromyces</taxon>
    </lineage>
</organism>
<feature type="coiled-coil region" evidence="5">
    <location>
        <begin position="55"/>
        <end position="82"/>
    </location>
</feature>
<dbReference type="Proteomes" id="UP000422736">
    <property type="component" value="Chromosome 7"/>
</dbReference>
<evidence type="ECO:0000256" key="3">
    <source>
        <dbReference type="ARBA" id="ARBA00022946"/>
    </source>
</evidence>
<accession>A0ABX6F291</accession>
<keyword evidence="7" id="KW-1185">Reference proteome</keyword>
<sequence>MIKSWTRVATRSASQLTAAQFKRIISASSSLYSTSNYSTESLDQKYKDKLLEKAREQGYNSIEELKNALKEEIEKKKLELNKIDPLKELEDYEQRTKMSSNIAKSRGPIDPSTPKMPYKTLDSFLDVEKVKNLSKQECEFLWRARWANKDNVLTAVVPIDVWNKMSALAKENPYFVIPLPRESAVVEGNEESNAAPADKKEPAVEMHYIQWQFVGPKTVHCIMTTLAEFKLHKEYARPHTTLQFHLDLAEDKNIVLMNGQVETDSNVTLPESQLLVLNVQRFYGAMGQDTSFAKKRVQLLKDFTSGSPQFNVDLLVALAQTME</sequence>
<proteinExistence type="inferred from homology"/>
<evidence type="ECO:0000313" key="6">
    <source>
        <dbReference type="EMBL" id="QGN18144.1"/>
    </source>
</evidence>
<comment type="subcellular location">
    <subcellularLocation>
        <location evidence="1">Mitochondrion</location>
    </subcellularLocation>
</comment>
<evidence type="ECO:0000313" key="7">
    <source>
        <dbReference type="Proteomes" id="UP000422736"/>
    </source>
</evidence>
<gene>
    <name evidence="6" type="primary">ATP11</name>
    <name evidence="6" type="ORF">FIM1_4467</name>
</gene>
<keyword evidence="5" id="KW-0175">Coiled coil</keyword>
<evidence type="ECO:0000256" key="5">
    <source>
        <dbReference type="SAM" id="Coils"/>
    </source>
</evidence>
<reference evidence="6 7" key="1">
    <citation type="submission" date="2016-03" db="EMBL/GenBank/DDBJ databases">
        <title>How can Kluyveromyces marxianus grow so fast - potential evolutionary course in Saccharomyces Complex revealed by comparative genomics.</title>
        <authorList>
            <person name="Mo W."/>
            <person name="Lu W."/>
            <person name="Yang X."/>
            <person name="Qi J."/>
            <person name="Lv H."/>
        </authorList>
    </citation>
    <scope>NUCLEOTIDE SEQUENCE [LARGE SCALE GENOMIC DNA]</scope>
    <source>
        <strain evidence="6 7">FIM1</strain>
    </source>
</reference>
<dbReference type="EMBL" id="CP015061">
    <property type="protein sequence ID" value="QGN18144.1"/>
    <property type="molecule type" value="Genomic_DNA"/>
</dbReference>
<name>A0ABX6F291_KLUMA</name>
<evidence type="ECO:0000256" key="2">
    <source>
        <dbReference type="ARBA" id="ARBA00009116"/>
    </source>
</evidence>
<protein>
    <submittedName>
        <fullName evidence="6">Protein ATP11</fullName>
    </submittedName>
</protein>
<comment type="similarity">
    <text evidence="2">Belongs to the ATP11 family.</text>
</comment>
<keyword evidence="4" id="KW-0496">Mitochondrion</keyword>
<dbReference type="InterPro" id="IPR010591">
    <property type="entry name" value="ATP11"/>
</dbReference>
<evidence type="ECO:0000256" key="1">
    <source>
        <dbReference type="ARBA" id="ARBA00004173"/>
    </source>
</evidence>
<dbReference type="PANTHER" id="PTHR13126:SF0">
    <property type="entry name" value="ATP SYNTHASE MITOCHONDRIAL F1 COMPLEX ASSEMBLY FACTOR 1"/>
    <property type="match status" value="1"/>
</dbReference>
<evidence type="ECO:0000256" key="4">
    <source>
        <dbReference type="ARBA" id="ARBA00023128"/>
    </source>
</evidence>
<keyword evidence="3" id="KW-0809">Transit peptide</keyword>